<evidence type="ECO:0000256" key="5">
    <source>
        <dbReference type="ARBA" id="ARBA00023125"/>
    </source>
</evidence>
<dbReference type="Pfam" id="PF00486">
    <property type="entry name" value="Trans_reg_C"/>
    <property type="match status" value="1"/>
</dbReference>
<evidence type="ECO:0000256" key="7">
    <source>
        <dbReference type="ARBA" id="ARBA00024867"/>
    </source>
</evidence>
<dbReference type="CDD" id="cd00383">
    <property type="entry name" value="trans_reg_C"/>
    <property type="match status" value="1"/>
</dbReference>
<dbReference type="OrthoDB" id="9790442at2"/>
<dbReference type="RefSeq" id="WP_074830779.1">
    <property type="nucleotide sequence ID" value="NZ_FOAT01000003.1"/>
</dbReference>
<keyword evidence="2 8" id="KW-0597">Phosphoprotein</keyword>
<dbReference type="InterPro" id="IPR001789">
    <property type="entry name" value="Sig_transdc_resp-reg_receiver"/>
</dbReference>
<dbReference type="CDD" id="cd17574">
    <property type="entry name" value="REC_OmpR"/>
    <property type="match status" value="1"/>
</dbReference>
<evidence type="ECO:0000313" key="12">
    <source>
        <dbReference type="EMBL" id="SEK57136.1"/>
    </source>
</evidence>
<name>A0A1H7I3L1_RUMAL</name>
<sequence length="228" mass="26091">MSHILLVEDDSDIMQINQSFLEKEGYTVHCADSVKSASFMLEECVPDLVLLDMMLPDGDGMDFCKILRQKTQAPVIFLTARDDNESIVMGFRSGGDDYITKPYDLNVLKARIEARLRRDQAQTSQHPKIELPYLSIDLFSGTVTLDGNEFSIPQRELQILYLLASRIGSRISYHDIYKTIYGCDVEDSRNTIRVNISRLKKHIQMDDMSTYEIASTSDGEYVLRRVIF</sequence>
<gene>
    <name evidence="12" type="ORF">SAMN05216469_103230</name>
</gene>
<evidence type="ECO:0000256" key="2">
    <source>
        <dbReference type="ARBA" id="ARBA00022553"/>
    </source>
</evidence>
<dbReference type="InterPro" id="IPR036388">
    <property type="entry name" value="WH-like_DNA-bd_sf"/>
</dbReference>
<dbReference type="SUPFAM" id="SSF52172">
    <property type="entry name" value="CheY-like"/>
    <property type="match status" value="1"/>
</dbReference>
<dbReference type="GO" id="GO:0000156">
    <property type="term" value="F:phosphorelay response regulator activity"/>
    <property type="evidence" value="ECO:0007669"/>
    <property type="project" value="TreeGrafter"/>
</dbReference>
<accession>A0A1H7I3L1</accession>
<dbReference type="Gene3D" id="3.40.50.2300">
    <property type="match status" value="1"/>
</dbReference>
<dbReference type="PANTHER" id="PTHR48111">
    <property type="entry name" value="REGULATOR OF RPOS"/>
    <property type="match status" value="1"/>
</dbReference>
<keyword evidence="4" id="KW-0805">Transcription regulation</keyword>
<keyword evidence="6" id="KW-0804">Transcription</keyword>
<evidence type="ECO:0000259" key="11">
    <source>
        <dbReference type="PROSITE" id="PS51755"/>
    </source>
</evidence>
<dbReference type="SMART" id="SM00862">
    <property type="entry name" value="Trans_reg_C"/>
    <property type="match status" value="1"/>
</dbReference>
<dbReference type="GO" id="GO:0005829">
    <property type="term" value="C:cytosol"/>
    <property type="evidence" value="ECO:0007669"/>
    <property type="project" value="TreeGrafter"/>
</dbReference>
<dbReference type="PANTHER" id="PTHR48111:SF67">
    <property type="entry name" value="TRANSCRIPTIONAL REGULATORY PROTEIN TCTD"/>
    <property type="match status" value="1"/>
</dbReference>
<evidence type="ECO:0000256" key="4">
    <source>
        <dbReference type="ARBA" id="ARBA00023015"/>
    </source>
</evidence>
<feature type="domain" description="Response regulatory" evidence="10">
    <location>
        <begin position="3"/>
        <end position="116"/>
    </location>
</feature>
<dbReference type="Gene3D" id="1.10.10.10">
    <property type="entry name" value="Winged helix-like DNA-binding domain superfamily/Winged helix DNA-binding domain"/>
    <property type="match status" value="1"/>
</dbReference>
<feature type="DNA-binding region" description="OmpR/PhoB-type" evidence="9">
    <location>
        <begin position="126"/>
        <end position="225"/>
    </location>
</feature>
<dbReference type="Gene3D" id="6.10.250.690">
    <property type="match status" value="1"/>
</dbReference>
<dbReference type="SUPFAM" id="SSF46894">
    <property type="entry name" value="C-terminal effector domain of the bipartite response regulators"/>
    <property type="match status" value="1"/>
</dbReference>
<dbReference type="PROSITE" id="PS51755">
    <property type="entry name" value="OMPR_PHOB"/>
    <property type="match status" value="1"/>
</dbReference>
<feature type="modified residue" description="4-aspartylphosphate" evidence="8">
    <location>
        <position position="52"/>
    </location>
</feature>
<keyword evidence="3" id="KW-0902">Two-component regulatory system</keyword>
<dbReference type="Proteomes" id="UP000186015">
    <property type="component" value="Unassembled WGS sequence"/>
</dbReference>
<evidence type="ECO:0000259" key="10">
    <source>
        <dbReference type="PROSITE" id="PS50110"/>
    </source>
</evidence>
<dbReference type="GO" id="GO:0000976">
    <property type="term" value="F:transcription cis-regulatory region binding"/>
    <property type="evidence" value="ECO:0007669"/>
    <property type="project" value="TreeGrafter"/>
</dbReference>
<dbReference type="FunFam" id="3.40.50.2300:FF:000001">
    <property type="entry name" value="DNA-binding response regulator PhoB"/>
    <property type="match status" value="1"/>
</dbReference>
<evidence type="ECO:0000256" key="1">
    <source>
        <dbReference type="ARBA" id="ARBA00018672"/>
    </source>
</evidence>
<dbReference type="Pfam" id="PF00072">
    <property type="entry name" value="Response_reg"/>
    <property type="match status" value="1"/>
</dbReference>
<keyword evidence="5 9" id="KW-0238">DNA-binding</keyword>
<dbReference type="InterPro" id="IPR011006">
    <property type="entry name" value="CheY-like_superfamily"/>
</dbReference>
<dbReference type="InterPro" id="IPR001867">
    <property type="entry name" value="OmpR/PhoB-type_DNA-bd"/>
</dbReference>
<feature type="domain" description="OmpR/PhoB-type" evidence="11">
    <location>
        <begin position="126"/>
        <end position="225"/>
    </location>
</feature>
<dbReference type="AlphaFoldDB" id="A0A1H7I3L1"/>
<evidence type="ECO:0000256" key="8">
    <source>
        <dbReference type="PROSITE-ProRule" id="PRU00169"/>
    </source>
</evidence>
<organism evidence="12 13">
    <name type="scientific">Ruminococcus albus</name>
    <dbReference type="NCBI Taxonomy" id="1264"/>
    <lineage>
        <taxon>Bacteria</taxon>
        <taxon>Bacillati</taxon>
        <taxon>Bacillota</taxon>
        <taxon>Clostridia</taxon>
        <taxon>Eubacteriales</taxon>
        <taxon>Oscillospiraceae</taxon>
        <taxon>Ruminococcus</taxon>
    </lineage>
</organism>
<evidence type="ECO:0000256" key="9">
    <source>
        <dbReference type="PROSITE-ProRule" id="PRU01091"/>
    </source>
</evidence>
<evidence type="ECO:0000256" key="6">
    <source>
        <dbReference type="ARBA" id="ARBA00023163"/>
    </source>
</evidence>
<comment type="function">
    <text evidence="7">May play the central regulatory role in sporulation. It may be an element of the effector pathway responsible for the activation of sporulation genes in response to nutritional stress. Spo0A may act in concert with spo0H (a sigma factor) to control the expression of some genes that are critical to the sporulation process.</text>
</comment>
<dbReference type="SMART" id="SM00448">
    <property type="entry name" value="REC"/>
    <property type="match status" value="1"/>
</dbReference>
<dbReference type="InterPro" id="IPR016032">
    <property type="entry name" value="Sig_transdc_resp-reg_C-effctor"/>
</dbReference>
<dbReference type="GO" id="GO:0006355">
    <property type="term" value="P:regulation of DNA-templated transcription"/>
    <property type="evidence" value="ECO:0007669"/>
    <property type="project" value="InterPro"/>
</dbReference>
<proteinExistence type="predicted"/>
<protein>
    <recommendedName>
        <fullName evidence="1">Stage 0 sporulation protein A homolog</fullName>
    </recommendedName>
</protein>
<evidence type="ECO:0000256" key="3">
    <source>
        <dbReference type="ARBA" id="ARBA00023012"/>
    </source>
</evidence>
<dbReference type="InterPro" id="IPR039420">
    <property type="entry name" value="WalR-like"/>
</dbReference>
<dbReference type="EMBL" id="FOAT01000003">
    <property type="protein sequence ID" value="SEK57136.1"/>
    <property type="molecule type" value="Genomic_DNA"/>
</dbReference>
<evidence type="ECO:0000313" key="13">
    <source>
        <dbReference type="Proteomes" id="UP000186015"/>
    </source>
</evidence>
<dbReference type="GO" id="GO:0032993">
    <property type="term" value="C:protein-DNA complex"/>
    <property type="evidence" value="ECO:0007669"/>
    <property type="project" value="TreeGrafter"/>
</dbReference>
<dbReference type="PROSITE" id="PS50110">
    <property type="entry name" value="RESPONSE_REGULATORY"/>
    <property type="match status" value="1"/>
</dbReference>
<reference evidence="12 13" key="1">
    <citation type="submission" date="2016-10" db="EMBL/GenBank/DDBJ databases">
        <authorList>
            <person name="de Groot N.N."/>
        </authorList>
    </citation>
    <scope>NUCLEOTIDE SEQUENCE [LARGE SCALE GENOMIC DNA]</scope>
    <source>
        <strain evidence="12 13">KH2T6</strain>
    </source>
</reference>